<protein>
    <submittedName>
        <fullName evidence="1">DUF1847 domain-containing protein</fullName>
    </submittedName>
</protein>
<gene>
    <name evidence="1" type="ORF">C1877_11900</name>
</gene>
<dbReference type="EMBL" id="PPTS01000007">
    <property type="protein sequence ID" value="RDB63559.1"/>
    <property type="molecule type" value="Genomic_DNA"/>
</dbReference>
<evidence type="ECO:0000313" key="1">
    <source>
        <dbReference type="EMBL" id="RDB63559.1"/>
    </source>
</evidence>
<dbReference type="Pfam" id="PF08901">
    <property type="entry name" value="DUF1847"/>
    <property type="match status" value="1"/>
</dbReference>
<sequence length="237" mass="25817">MAAALPGKRRWKGRLMDGNGFSCLSCAGEACEFQTGGNPPQCVEGLVSEAIHEEVRERYREPENHRVMQAAALTSERCANLTRVQETLEFAARMGARKIGIATCTMLLDESRTLRKLLERAGFEVFGVACKVEGNRRADLGLAPAADGGEGPVLCNPVMQARLLEEEGTDLNIVMGLCVGHDTLFYRHSHAPTTTLVTKDHVTGHNACAGLYASKSVYRRRLNETVDACREGVIAQV</sequence>
<evidence type="ECO:0000313" key="2">
    <source>
        <dbReference type="Proteomes" id="UP000254000"/>
    </source>
</evidence>
<keyword evidence="2" id="KW-1185">Reference proteome</keyword>
<accession>A0A369LY61</accession>
<dbReference type="OrthoDB" id="9795204at2"/>
<dbReference type="Proteomes" id="UP000254000">
    <property type="component" value="Unassembled WGS sequence"/>
</dbReference>
<organism evidence="1 2">
    <name type="scientific">Gordonibacter pamelaeae</name>
    <dbReference type="NCBI Taxonomy" id="471189"/>
    <lineage>
        <taxon>Bacteria</taxon>
        <taxon>Bacillati</taxon>
        <taxon>Actinomycetota</taxon>
        <taxon>Coriobacteriia</taxon>
        <taxon>Eggerthellales</taxon>
        <taxon>Eggerthellaceae</taxon>
        <taxon>Gordonibacter</taxon>
    </lineage>
</organism>
<dbReference type="InterPro" id="IPR014997">
    <property type="entry name" value="DUF1847"/>
</dbReference>
<reference evidence="1 2" key="1">
    <citation type="journal article" date="2018" name="Elife">
        <title>Discovery and characterization of a prevalent human gut bacterial enzyme sufficient for the inactivation of a family of plant toxins.</title>
        <authorList>
            <person name="Koppel N."/>
            <person name="Bisanz J.E."/>
            <person name="Pandelia M.E."/>
            <person name="Turnbaugh P.J."/>
            <person name="Balskus E.P."/>
        </authorList>
    </citation>
    <scope>NUCLEOTIDE SEQUENCE [LARGE SCALE GENOMIC DNA]</scope>
    <source>
        <strain evidence="1 2">3C</strain>
    </source>
</reference>
<comment type="caution">
    <text evidence="1">The sequence shown here is derived from an EMBL/GenBank/DDBJ whole genome shotgun (WGS) entry which is preliminary data.</text>
</comment>
<dbReference type="AlphaFoldDB" id="A0A369LY61"/>
<name>A0A369LY61_9ACTN</name>
<proteinExistence type="predicted"/>